<sequence>MRKRRETASVASKGSNSGADASEEKSSNDGEIRTVVSVGNSKRSSISWLA</sequence>
<dbReference type="AlphaFoldDB" id="A0A392S9H1"/>
<comment type="caution">
    <text evidence="2">The sequence shown here is derived from an EMBL/GenBank/DDBJ whole genome shotgun (WGS) entry which is preliminary data.</text>
</comment>
<feature type="compositionally biased region" description="Basic and acidic residues" evidence="1">
    <location>
        <begin position="22"/>
        <end position="32"/>
    </location>
</feature>
<feature type="compositionally biased region" description="Polar residues" evidence="1">
    <location>
        <begin position="37"/>
        <end position="50"/>
    </location>
</feature>
<feature type="compositionally biased region" description="Polar residues" evidence="1">
    <location>
        <begin position="9"/>
        <end position="19"/>
    </location>
</feature>
<feature type="region of interest" description="Disordered" evidence="1">
    <location>
        <begin position="1"/>
        <end position="50"/>
    </location>
</feature>
<dbReference type="EMBL" id="LXQA010346133">
    <property type="protein sequence ID" value="MCI45593.1"/>
    <property type="molecule type" value="Genomic_DNA"/>
</dbReference>
<accession>A0A392S9H1</accession>
<name>A0A392S9H1_9FABA</name>
<evidence type="ECO:0000313" key="3">
    <source>
        <dbReference type="Proteomes" id="UP000265520"/>
    </source>
</evidence>
<feature type="non-terminal residue" evidence="2">
    <location>
        <position position="50"/>
    </location>
</feature>
<proteinExistence type="predicted"/>
<keyword evidence="3" id="KW-1185">Reference proteome</keyword>
<evidence type="ECO:0000256" key="1">
    <source>
        <dbReference type="SAM" id="MobiDB-lite"/>
    </source>
</evidence>
<dbReference type="Proteomes" id="UP000265520">
    <property type="component" value="Unassembled WGS sequence"/>
</dbReference>
<reference evidence="2 3" key="1">
    <citation type="journal article" date="2018" name="Front. Plant Sci.">
        <title>Red Clover (Trifolium pratense) and Zigzag Clover (T. medium) - A Picture of Genomic Similarities and Differences.</title>
        <authorList>
            <person name="Dluhosova J."/>
            <person name="Istvanek J."/>
            <person name="Nedelnik J."/>
            <person name="Repkova J."/>
        </authorList>
    </citation>
    <scope>NUCLEOTIDE SEQUENCE [LARGE SCALE GENOMIC DNA]</scope>
    <source>
        <strain evidence="3">cv. 10/8</strain>
        <tissue evidence="2">Leaf</tissue>
    </source>
</reference>
<organism evidence="2 3">
    <name type="scientific">Trifolium medium</name>
    <dbReference type="NCBI Taxonomy" id="97028"/>
    <lineage>
        <taxon>Eukaryota</taxon>
        <taxon>Viridiplantae</taxon>
        <taxon>Streptophyta</taxon>
        <taxon>Embryophyta</taxon>
        <taxon>Tracheophyta</taxon>
        <taxon>Spermatophyta</taxon>
        <taxon>Magnoliopsida</taxon>
        <taxon>eudicotyledons</taxon>
        <taxon>Gunneridae</taxon>
        <taxon>Pentapetalae</taxon>
        <taxon>rosids</taxon>
        <taxon>fabids</taxon>
        <taxon>Fabales</taxon>
        <taxon>Fabaceae</taxon>
        <taxon>Papilionoideae</taxon>
        <taxon>50 kb inversion clade</taxon>
        <taxon>NPAAA clade</taxon>
        <taxon>Hologalegina</taxon>
        <taxon>IRL clade</taxon>
        <taxon>Trifolieae</taxon>
        <taxon>Trifolium</taxon>
    </lineage>
</organism>
<evidence type="ECO:0000313" key="2">
    <source>
        <dbReference type="EMBL" id="MCI45593.1"/>
    </source>
</evidence>
<protein>
    <submittedName>
        <fullName evidence="2">Endoplasmic reticulum metallopeptidase</fullName>
    </submittedName>
</protein>